<evidence type="ECO:0000256" key="2">
    <source>
        <dbReference type="SAM" id="Phobius"/>
    </source>
</evidence>
<feature type="transmembrane region" description="Helical" evidence="2">
    <location>
        <begin position="28"/>
        <end position="49"/>
    </location>
</feature>
<feature type="compositionally biased region" description="Basic and acidic residues" evidence="1">
    <location>
        <begin position="1"/>
        <end position="20"/>
    </location>
</feature>
<feature type="region of interest" description="Disordered" evidence="1">
    <location>
        <begin position="1"/>
        <end position="21"/>
    </location>
</feature>
<keyword evidence="2" id="KW-0812">Transmembrane</keyword>
<proteinExistence type="predicted"/>
<dbReference type="OrthoDB" id="9156285at2"/>
<reference evidence="3 4" key="1">
    <citation type="journal article" date="2017" name="Arch. Microbiol.">
        <title>Mariprofundus micogutta sp. nov., a novel iron-oxidizing zetaproteobacterium isolated from a deep-sea hydrothermal field at the Bayonnaise knoll of the Izu-Ogasawara arc, and a description of Mariprofundales ord. nov. and Zetaproteobacteria classis nov.</title>
        <authorList>
            <person name="Makita H."/>
            <person name="Tanaka E."/>
            <person name="Mitsunobu S."/>
            <person name="Miyazaki M."/>
            <person name="Nunoura T."/>
            <person name="Uematsu K."/>
            <person name="Takaki Y."/>
            <person name="Nishi S."/>
            <person name="Shimamura S."/>
            <person name="Takai K."/>
        </authorList>
    </citation>
    <scope>NUCLEOTIDE SEQUENCE [LARGE SCALE GENOMIC DNA]</scope>
    <source>
        <strain evidence="3 4">ET2</strain>
    </source>
</reference>
<evidence type="ECO:0000313" key="3">
    <source>
        <dbReference type="EMBL" id="GAV19164.1"/>
    </source>
</evidence>
<dbReference type="AlphaFoldDB" id="A0A1L8CJR6"/>
<keyword evidence="2" id="KW-1133">Transmembrane helix</keyword>
<dbReference type="RefSeq" id="WP_072658360.1">
    <property type="nucleotide sequence ID" value="NZ_BDFD01000001.1"/>
</dbReference>
<name>A0A1L8CJR6_9PROT</name>
<sequence>MNKEAEEHEQQDSGHTCKREHCGKRRSCGRILFGVLAIIGVVWLAGAAFGPDCGYAGFHHRDHHWSEADLSKRMDKMTDRLIDHVDASNEQAQQIKSITDSYATRLQSGKDKLMDSRKAFTRLLTEENINRAELENVRLSTFELLNRNSQELVQMLADIADVLTAEQRQQLAEHAKDGLHRLH</sequence>
<protein>
    <recommendedName>
        <fullName evidence="5">Periplasmic heavy metal sensor</fullName>
    </recommendedName>
</protein>
<dbReference type="Gene3D" id="1.20.120.1490">
    <property type="match status" value="1"/>
</dbReference>
<evidence type="ECO:0000256" key="1">
    <source>
        <dbReference type="SAM" id="MobiDB-lite"/>
    </source>
</evidence>
<evidence type="ECO:0008006" key="5">
    <source>
        <dbReference type="Google" id="ProtNLM"/>
    </source>
</evidence>
<dbReference type="Proteomes" id="UP000231632">
    <property type="component" value="Unassembled WGS sequence"/>
</dbReference>
<comment type="caution">
    <text evidence="3">The sequence shown here is derived from an EMBL/GenBank/DDBJ whole genome shotgun (WGS) entry which is preliminary data.</text>
</comment>
<organism evidence="3 4">
    <name type="scientific">Mariprofundus micogutta</name>
    <dbReference type="NCBI Taxonomy" id="1921010"/>
    <lineage>
        <taxon>Bacteria</taxon>
        <taxon>Pseudomonadati</taxon>
        <taxon>Pseudomonadota</taxon>
        <taxon>Candidatius Mariprofundia</taxon>
        <taxon>Mariprofundales</taxon>
        <taxon>Mariprofundaceae</taxon>
        <taxon>Mariprofundus</taxon>
    </lineage>
</organism>
<keyword evidence="4" id="KW-1185">Reference proteome</keyword>
<dbReference type="STRING" id="1921010.MMIC_P0093"/>
<gene>
    <name evidence="3" type="ORF">MMIC_P0093</name>
</gene>
<keyword evidence="2" id="KW-0472">Membrane</keyword>
<dbReference type="EMBL" id="BDFD01000001">
    <property type="protein sequence ID" value="GAV19164.1"/>
    <property type="molecule type" value="Genomic_DNA"/>
</dbReference>
<accession>A0A1L8CJR6</accession>
<evidence type="ECO:0000313" key="4">
    <source>
        <dbReference type="Proteomes" id="UP000231632"/>
    </source>
</evidence>